<dbReference type="EMBL" id="KL584712">
    <property type="protein sequence ID" value="KEQ72252.1"/>
    <property type="molecule type" value="Genomic_DNA"/>
</dbReference>
<keyword evidence="9" id="KW-0378">Hydrolase</keyword>
<dbReference type="Gene3D" id="3.40.50.1010">
    <property type="entry name" value="5'-nuclease"/>
    <property type="match status" value="1"/>
</dbReference>
<keyword evidence="11" id="KW-0269">Exonuclease</keyword>
<dbReference type="SUPFAM" id="SSF50249">
    <property type="entry name" value="Nucleic acid-binding proteins"/>
    <property type="match status" value="3"/>
</dbReference>
<dbReference type="GO" id="GO:0000176">
    <property type="term" value="C:nuclear exosome (RNase complex)"/>
    <property type="evidence" value="ECO:0007669"/>
    <property type="project" value="TreeGrafter"/>
</dbReference>
<dbReference type="AlphaFoldDB" id="A0A074WRB9"/>
<keyword evidence="7" id="KW-0540">Nuclease</keyword>
<reference evidence="18 19" key="1">
    <citation type="journal article" date="2014" name="BMC Genomics">
        <title>Genome sequencing of four Aureobasidium pullulans varieties: biotechnological potential, stress tolerance, and description of new species.</title>
        <authorList>
            <person name="Gostin Ar C."/>
            <person name="Ohm R.A."/>
            <person name="Kogej T."/>
            <person name="Sonjak S."/>
            <person name="Turk M."/>
            <person name="Zajc J."/>
            <person name="Zalar P."/>
            <person name="Grube M."/>
            <person name="Sun H."/>
            <person name="Han J."/>
            <person name="Sharma A."/>
            <person name="Chiniquy J."/>
            <person name="Ngan C.Y."/>
            <person name="Lipzen A."/>
            <person name="Barry K."/>
            <person name="Grigoriev I.V."/>
            <person name="Gunde-Cimerman N."/>
        </authorList>
    </citation>
    <scope>NUCLEOTIDE SEQUENCE [LARGE SCALE GENOMIC DNA]</scope>
    <source>
        <strain evidence="18 19">CBS 147.97</strain>
    </source>
</reference>
<dbReference type="Proteomes" id="UP000027730">
    <property type="component" value="Unassembled WGS sequence"/>
</dbReference>
<dbReference type="InterPro" id="IPR033770">
    <property type="entry name" value="RRP44_S1"/>
</dbReference>
<gene>
    <name evidence="18" type="ORF">M436DRAFT_49555</name>
</gene>
<evidence type="ECO:0000256" key="16">
    <source>
        <dbReference type="RuleBase" id="RU003901"/>
    </source>
</evidence>
<dbReference type="GO" id="GO:0003723">
    <property type="term" value="F:RNA binding"/>
    <property type="evidence" value="ECO:0007669"/>
    <property type="project" value="UniProtKB-KW"/>
</dbReference>
<dbReference type="GO" id="GO:0071034">
    <property type="term" value="P:CUT catabolic process"/>
    <property type="evidence" value="ECO:0007669"/>
    <property type="project" value="UniProtKB-ARBA"/>
</dbReference>
<evidence type="ECO:0000256" key="14">
    <source>
        <dbReference type="ARBA" id="ARBA00077930"/>
    </source>
</evidence>
<dbReference type="Gene3D" id="2.40.50.690">
    <property type="match status" value="1"/>
</dbReference>
<keyword evidence="12" id="KW-0694">RNA-binding</keyword>
<evidence type="ECO:0000256" key="11">
    <source>
        <dbReference type="ARBA" id="ARBA00022839"/>
    </source>
</evidence>
<dbReference type="PROSITE" id="PS01175">
    <property type="entry name" value="RIBONUCLEASE_II"/>
    <property type="match status" value="1"/>
</dbReference>
<protein>
    <recommendedName>
        <fullName evidence="15">Chromosome disjunction protein 3</fullName>
    </recommendedName>
    <alternativeName>
        <fullName evidence="14">Ribosomal RNA-processing protein 44</fullName>
    </alternativeName>
</protein>
<dbReference type="InterPro" id="IPR041505">
    <property type="entry name" value="Dis3_CSD2"/>
</dbReference>
<dbReference type="OrthoDB" id="372421at2759"/>
<evidence type="ECO:0000256" key="15">
    <source>
        <dbReference type="ARBA" id="ARBA00081547"/>
    </source>
</evidence>
<evidence type="ECO:0000256" key="4">
    <source>
        <dbReference type="ARBA" id="ARBA00005785"/>
    </source>
</evidence>
<keyword evidence="8" id="KW-0255">Endonuclease</keyword>
<proteinExistence type="inferred from homology"/>
<dbReference type="InterPro" id="IPR002716">
    <property type="entry name" value="PIN_dom"/>
</dbReference>
<comment type="similarity">
    <text evidence="4 16">Belongs to the RNR ribonuclease family.</text>
</comment>
<name>A0A074WRB9_9PEZI</name>
<evidence type="ECO:0000256" key="3">
    <source>
        <dbReference type="ARBA" id="ARBA00004604"/>
    </source>
</evidence>
<dbReference type="GO" id="GO:0005730">
    <property type="term" value="C:nucleolus"/>
    <property type="evidence" value="ECO:0007669"/>
    <property type="project" value="UniProtKB-SubCell"/>
</dbReference>
<comment type="cofactor">
    <cofactor evidence="1">
        <name>Mg(2+)</name>
        <dbReference type="ChEBI" id="CHEBI:18420"/>
    </cofactor>
</comment>
<feature type="domain" description="S1 motif" evidence="17">
    <location>
        <begin position="892"/>
        <end position="987"/>
    </location>
</feature>
<keyword evidence="5" id="KW-0963">Cytoplasm</keyword>
<dbReference type="PANTHER" id="PTHR23355">
    <property type="entry name" value="RIBONUCLEASE"/>
    <property type="match status" value="1"/>
</dbReference>
<evidence type="ECO:0000256" key="10">
    <source>
        <dbReference type="ARBA" id="ARBA00022835"/>
    </source>
</evidence>
<dbReference type="GO" id="GO:0016075">
    <property type="term" value="P:rRNA catabolic process"/>
    <property type="evidence" value="ECO:0007669"/>
    <property type="project" value="TreeGrafter"/>
</dbReference>
<dbReference type="InterPro" id="IPR033771">
    <property type="entry name" value="Rrp44_CSD1"/>
</dbReference>
<dbReference type="Pfam" id="PF00773">
    <property type="entry name" value="RNB"/>
    <property type="match status" value="1"/>
</dbReference>
<evidence type="ECO:0000256" key="5">
    <source>
        <dbReference type="ARBA" id="ARBA00022490"/>
    </source>
</evidence>
<dbReference type="PANTHER" id="PTHR23355:SF35">
    <property type="entry name" value="EXOSOME COMPLEX EXONUCLEASE RRP44"/>
    <property type="match status" value="1"/>
</dbReference>
<dbReference type="GO" id="GO:0006364">
    <property type="term" value="P:rRNA processing"/>
    <property type="evidence" value="ECO:0007669"/>
    <property type="project" value="UniProtKB-KW"/>
</dbReference>
<evidence type="ECO:0000256" key="6">
    <source>
        <dbReference type="ARBA" id="ARBA00022552"/>
    </source>
</evidence>
<dbReference type="GO" id="GO:0000177">
    <property type="term" value="C:cytoplasmic exosome (RNase complex)"/>
    <property type="evidence" value="ECO:0007669"/>
    <property type="project" value="TreeGrafter"/>
</dbReference>
<dbReference type="Pfam" id="PF17216">
    <property type="entry name" value="Rrp44_CSD1"/>
    <property type="match status" value="1"/>
</dbReference>
<dbReference type="Pfam" id="PF17215">
    <property type="entry name" value="Rrp44_S1"/>
    <property type="match status" value="1"/>
</dbReference>
<dbReference type="Gene3D" id="2.40.50.700">
    <property type="match status" value="1"/>
</dbReference>
<dbReference type="GO" id="GO:0071031">
    <property type="term" value="P:nuclear mRNA surveillance of mRNA 3'-end processing"/>
    <property type="evidence" value="ECO:0007669"/>
    <property type="project" value="TreeGrafter"/>
</dbReference>
<evidence type="ECO:0000313" key="18">
    <source>
        <dbReference type="EMBL" id="KEQ72252.1"/>
    </source>
</evidence>
<keyword evidence="13" id="KW-0539">Nucleus</keyword>
<evidence type="ECO:0000256" key="1">
    <source>
        <dbReference type="ARBA" id="ARBA00001946"/>
    </source>
</evidence>
<dbReference type="PROSITE" id="PS50126">
    <property type="entry name" value="S1"/>
    <property type="match status" value="1"/>
</dbReference>
<evidence type="ECO:0000256" key="8">
    <source>
        <dbReference type="ARBA" id="ARBA00022759"/>
    </source>
</evidence>
<dbReference type="CDD" id="cd09862">
    <property type="entry name" value="PIN_Rrp44-like"/>
    <property type="match status" value="1"/>
</dbReference>
<evidence type="ECO:0000256" key="2">
    <source>
        <dbReference type="ARBA" id="ARBA00004496"/>
    </source>
</evidence>
<dbReference type="InterPro" id="IPR012340">
    <property type="entry name" value="NA-bd_OB-fold"/>
</dbReference>
<evidence type="ECO:0000256" key="7">
    <source>
        <dbReference type="ARBA" id="ARBA00022722"/>
    </source>
</evidence>
<dbReference type="InterPro" id="IPR022966">
    <property type="entry name" value="RNase_II/R_CS"/>
</dbReference>
<dbReference type="Pfam" id="PF17849">
    <property type="entry name" value="OB_Dis3"/>
    <property type="match status" value="1"/>
</dbReference>
<organism evidence="18 19">
    <name type="scientific">Aureobasidium namibiae CBS 147.97</name>
    <dbReference type="NCBI Taxonomy" id="1043004"/>
    <lineage>
        <taxon>Eukaryota</taxon>
        <taxon>Fungi</taxon>
        <taxon>Dikarya</taxon>
        <taxon>Ascomycota</taxon>
        <taxon>Pezizomycotina</taxon>
        <taxon>Dothideomycetes</taxon>
        <taxon>Dothideomycetidae</taxon>
        <taxon>Dothideales</taxon>
        <taxon>Saccotheciaceae</taxon>
        <taxon>Aureobasidium</taxon>
    </lineage>
</organism>
<accession>A0A074WRB9</accession>
<evidence type="ECO:0000256" key="9">
    <source>
        <dbReference type="ARBA" id="ARBA00022801"/>
    </source>
</evidence>
<dbReference type="InterPro" id="IPR029060">
    <property type="entry name" value="PIN-like_dom_sf"/>
</dbReference>
<sequence length="987" mass="111634">MTSLKRSYAADSAAPNLSSKVYIRSTKSGKVQKIVRELYLREDIPCSSRLCARCLEIAPTDYHNKVAPFVLSETPGGTKSFPNGHYIIPDTNAFLTGMDLFELETAFFDVIVLQTVLEEVKNRSLPLYHRLISLTKNDSKRFYVFFNDFRLQTYVVRQDKETINDRNDRAVRRAVKWYADHLDEAVSKRKSIRCPSIVMISDDRDNIRKAKNDGITGLSLRDYVSGLDESERLLDMVSAGQEQRVGKQTKGELLYPDYLSVSKMITGVKAGTMHQGTFNVSPYNYLEGSVFVPAFDKPLLIIGRENSNRAISGDIVVVEVLPKDQWKAPSSKILEEEVVNKNDNADADEGEAVITQQEKRALQEEVKKTHGKSAEGRPQPTARVVGIIKRNWRQYVGHVDKDSVKSSTKQSRAQQTVFLIPMDKRIPKIRIRTRQAGDLLGKRLLVTIDAWDRESRYPVGHFVRSLGELETKGAETEALLLEWDVQYRPFPKTVLDCLPAEGHDWKVPTDMSDPGWNKRRDLRDLLICSIDPPGCVDIDDALHARTLPNGNIEVGVHIADVSNFVKPNNAMDQEASLRGTTVYLVDKRIDMLPMLLGTDLCSLKPYVERFAFSVIWELTPEADIVRADYTKSVIKSREAFAYEQAQIRVDDQSQQDDLTNGIRMLMMLSKKLKKKRMDAGALNLASPEVRVQTESETADPADVQTKQHLDTMSLVEEFMLLANTSVAARIYEAYPQTALLRRHAAPPKTNFEELSNQLRVKRGMELRTDSSKALADSLDTCVEPSEPFFNTLVRIMATRCMMSAEYFCSGTQAYPEFRHYGLASEIYTHFTSPIRRYADLEAHRQLAAAIDYEPLDASLLSKAKLEGVCKNINVRHRNAQQAGRASVEYYVGQALKGRVVDEDGFIMRVFSNGIVVFVPRFGIEGLIRLRDLATPEPESEFDTENYILKIKGEGIDRNVELFEKIKVRISDEAEESTGKRKVKLSLL</sequence>
<dbReference type="HOGENOM" id="CLU_002333_5_0_1"/>
<dbReference type="FunFam" id="3.40.50.1010:FF:000010">
    <property type="entry name" value="Exosome complex exonuclease DIS3"/>
    <property type="match status" value="1"/>
</dbReference>
<dbReference type="SMART" id="SM00955">
    <property type="entry name" value="RNB"/>
    <property type="match status" value="1"/>
</dbReference>
<evidence type="ECO:0000256" key="13">
    <source>
        <dbReference type="ARBA" id="ARBA00023242"/>
    </source>
</evidence>
<dbReference type="SMART" id="SM00670">
    <property type="entry name" value="PINc"/>
    <property type="match status" value="1"/>
</dbReference>
<evidence type="ECO:0000259" key="17">
    <source>
        <dbReference type="PROSITE" id="PS50126"/>
    </source>
</evidence>
<keyword evidence="6" id="KW-0698">rRNA processing</keyword>
<dbReference type="InterPro" id="IPR003029">
    <property type="entry name" value="S1_domain"/>
</dbReference>
<dbReference type="FunFam" id="2.40.50.690:FF:000005">
    <property type="entry name" value="Exosome complex exonuclease dis3"/>
    <property type="match status" value="1"/>
</dbReference>
<dbReference type="Gene3D" id="2.40.50.140">
    <property type="entry name" value="Nucleic acid-binding proteins"/>
    <property type="match status" value="1"/>
</dbReference>
<dbReference type="InterPro" id="IPR001900">
    <property type="entry name" value="RNase_II/R"/>
</dbReference>
<dbReference type="RefSeq" id="XP_013426218.1">
    <property type="nucleotide sequence ID" value="XM_013570764.1"/>
</dbReference>
<keyword evidence="10" id="KW-0271">Exosome</keyword>
<dbReference type="GO" id="GO:0004519">
    <property type="term" value="F:endonuclease activity"/>
    <property type="evidence" value="ECO:0007669"/>
    <property type="project" value="UniProtKB-KW"/>
</dbReference>
<dbReference type="GeneID" id="25411090"/>
<dbReference type="STRING" id="1043004.A0A074WRB9"/>
<dbReference type="FunFam" id="2.40.50.700:FF:000001">
    <property type="entry name" value="Exosome complex exonuclease exoribonuclease (Rrp44)"/>
    <property type="match status" value="1"/>
</dbReference>
<keyword evidence="19" id="KW-1185">Reference proteome</keyword>
<evidence type="ECO:0000313" key="19">
    <source>
        <dbReference type="Proteomes" id="UP000027730"/>
    </source>
</evidence>
<dbReference type="Pfam" id="PF13638">
    <property type="entry name" value="PIN_4"/>
    <property type="match status" value="1"/>
</dbReference>
<dbReference type="GO" id="GO:0000175">
    <property type="term" value="F:3'-5'-RNA exonuclease activity"/>
    <property type="evidence" value="ECO:0007669"/>
    <property type="project" value="UniProtKB-ARBA"/>
</dbReference>
<dbReference type="InterPro" id="IPR050180">
    <property type="entry name" value="RNR_Ribonuclease"/>
</dbReference>
<dbReference type="SUPFAM" id="SSF88723">
    <property type="entry name" value="PIN domain-like"/>
    <property type="match status" value="1"/>
</dbReference>
<evidence type="ECO:0000256" key="12">
    <source>
        <dbReference type="ARBA" id="ARBA00022884"/>
    </source>
</evidence>
<comment type="subcellular location">
    <subcellularLocation>
        <location evidence="2">Cytoplasm</location>
    </subcellularLocation>
    <subcellularLocation>
        <location evidence="3">Nucleus</location>
        <location evidence="3">Nucleolus</location>
    </subcellularLocation>
</comment>